<dbReference type="InterPro" id="IPR036249">
    <property type="entry name" value="Thioredoxin-like_sf"/>
</dbReference>
<evidence type="ECO:0000256" key="1">
    <source>
        <dbReference type="ARBA" id="ARBA00008987"/>
    </source>
</evidence>
<evidence type="ECO:0000256" key="7">
    <source>
        <dbReference type="PIRSR" id="PIRSR000077-4"/>
    </source>
</evidence>
<dbReference type="PROSITE" id="PS00194">
    <property type="entry name" value="THIOREDOXIN_1"/>
    <property type="match status" value="1"/>
</dbReference>
<dbReference type="Gene3D" id="3.40.30.10">
    <property type="entry name" value="Glutaredoxin"/>
    <property type="match status" value="1"/>
</dbReference>
<feature type="domain" description="Thioredoxin" evidence="8">
    <location>
        <begin position="1"/>
        <end position="102"/>
    </location>
</feature>
<dbReference type="GO" id="GO:0045454">
    <property type="term" value="P:cell redox homeostasis"/>
    <property type="evidence" value="ECO:0007669"/>
    <property type="project" value="TreeGrafter"/>
</dbReference>
<comment type="similarity">
    <text evidence="1 6">Belongs to the thioredoxin family.</text>
</comment>
<dbReference type="AlphaFoldDB" id="A0A7W7WT86"/>
<sequence length="102" mass="11369">MRTLNDETFRETVGGGAVLVEFSATWCPPCRMVEPVLDEIDRELAGLDVYKIDTDESPVTARDQKVMSAPTMQLWRDGELVAQIVGARPKSQLLAWLEPHLG</sequence>
<evidence type="ECO:0000256" key="4">
    <source>
        <dbReference type="ARBA" id="ARBA00023157"/>
    </source>
</evidence>
<protein>
    <recommendedName>
        <fullName evidence="6">Thioredoxin</fullName>
    </recommendedName>
</protein>
<dbReference type="EMBL" id="JACHJS010000001">
    <property type="protein sequence ID" value="MBB4962945.1"/>
    <property type="molecule type" value="Genomic_DNA"/>
</dbReference>
<dbReference type="InterPro" id="IPR013766">
    <property type="entry name" value="Thioredoxin_domain"/>
</dbReference>
<gene>
    <name evidence="9" type="ORF">F4559_000304</name>
</gene>
<dbReference type="InterPro" id="IPR005746">
    <property type="entry name" value="Thioredoxin"/>
</dbReference>
<feature type="disulfide bond" description="Redox-active" evidence="7">
    <location>
        <begin position="27"/>
        <end position="30"/>
    </location>
</feature>
<dbReference type="GO" id="GO:0015035">
    <property type="term" value="F:protein-disulfide reductase activity"/>
    <property type="evidence" value="ECO:0007669"/>
    <property type="project" value="InterPro"/>
</dbReference>
<dbReference type="PIRSF" id="PIRSF000077">
    <property type="entry name" value="Thioredoxin"/>
    <property type="match status" value="1"/>
</dbReference>
<dbReference type="PANTHER" id="PTHR45663">
    <property type="entry name" value="GEO12009P1"/>
    <property type="match status" value="1"/>
</dbReference>
<dbReference type="SUPFAM" id="SSF52833">
    <property type="entry name" value="Thioredoxin-like"/>
    <property type="match status" value="1"/>
</dbReference>
<dbReference type="RefSeq" id="WP_184665792.1">
    <property type="nucleotide sequence ID" value="NZ_BAABAI010000004.1"/>
</dbReference>
<evidence type="ECO:0000256" key="6">
    <source>
        <dbReference type="PIRNR" id="PIRNR000077"/>
    </source>
</evidence>
<dbReference type="GO" id="GO:0005829">
    <property type="term" value="C:cytosol"/>
    <property type="evidence" value="ECO:0007669"/>
    <property type="project" value="TreeGrafter"/>
</dbReference>
<keyword evidence="2" id="KW-0813">Transport</keyword>
<dbReference type="CDD" id="cd02947">
    <property type="entry name" value="TRX_family"/>
    <property type="match status" value="1"/>
</dbReference>
<keyword evidence="3" id="KW-0249">Electron transport</keyword>
<evidence type="ECO:0000256" key="5">
    <source>
        <dbReference type="ARBA" id="ARBA00023284"/>
    </source>
</evidence>
<comment type="caution">
    <text evidence="9">The sequence shown here is derived from an EMBL/GenBank/DDBJ whole genome shotgun (WGS) entry which is preliminary data.</text>
</comment>
<keyword evidence="5 7" id="KW-0676">Redox-active center</keyword>
<keyword evidence="10" id="KW-1185">Reference proteome</keyword>
<dbReference type="Proteomes" id="UP000542674">
    <property type="component" value="Unassembled WGS sequence"/>
</dbReference>
<dbReference type="Pfam" id="PF00085">
    <property type="entry name" value="Thioredoxin"/>
    <property type="match status" value="1"/>
</dbReference>
<dbReference type="PRINTS" id="PR00421">
    <property type="entry name" value="THIOREDOXIN"/>
</dbReference>
<evidence type="ECO:0000313" key="9">
    <source>
        <dbReference type="EMBL" id="MBB4962945.1"/>
    </source>
</evidence>
<proteinExistence type="inferred from homology"/>
<evidence type="ECO:0000256" key="2">
    <source>
        <dbReference type="ARBA" id="ARBA00022448"/>
    </source>
</evidence>
<organism evidence="9 10">
    <name type="scientific">Saccharothrix violaceirubra</name>
    <dbReference type="NCBI Taxonomy" id="413306"/>
    <lineage>
        <taxon>Bacteria</taxon>
        <taxon>Bacillati</taxon>
        <taxon>Actinomycetota</taxon>
        <taxon>Actinomycetes</taxon>
        <taxon>Pseudonocardiales</taxon>
        <taxon>Pseudonocardiaceae</taxon>
        <taxon>Saccharothrix</taxon>
    </lineage>
</organism>
<dbReference type="PROSITE" id="PS51352">
    <property type="entry name" value="THIOREDOXIN_2"/>
    <property type="match status" value="1"/>
</dbReference>
<name>A0A7W7WT86_9PSEU</name>
<reference evidence="9 10" key="1">
    <citation type="submission" date="2020-08" db="EMBL/GenBank/DDBJ databases">
        <title>Sequencing the genomes of 1000 actinobacteria strains.</title>
        <authorList>
            <person name="Klenk H.-P."/>
        </authorList>
    </citation>
    <scope>NUCLEOTIDE SEQUENCE [LARGE SCALE GENOMIC DNA]</scope>
    <source>
        <strain evidence="9 10">DSM 45084</strain>
    </source>
</reference>
<accession>A0A7W7WT86</accession>
<evidence type="ECO:0000259" key="8">
    <source>
        <dbReference type="PROSITE" id="PS51352"/>
    </source>
</evidence>
<dbReference type="InterPro" id="IPR017937">
    <property type="entry name" value="Thioredoxin_CS"/>
</dbReference>
<evidence type="ECO:0000256" key="3">
    <source>
        <dbReference type="ARBA" id="ARBA00022982"/>
    </source>
</evidence>
<dbReference type="PANTHER" id="PTHR45663:SF11">
    <property type="entry name" value="GEO12009P1"/>
    <property type="match status" value="1"/>
</dbReference>
<keyword evidence="4 7" id="KW-1015">Disulfide bond</keyword>
<evidence type="ECO:0000313" key="10">
    <source>
        <dbReference type="Proteomes" id="UP000542674"/>
    </source>
</evidence>